<evidence type="ECO:0000256" key="10">
    <source>
        <dbReference type="ARBA" id="ARBA00022967"/>
    </source>
</evidence>
<evidence type="ECO:0000256" key="2">
    <source>
        <dbReference type="ARBA" id="ARBA00004141"/>
    </source>
</evidence>
<gene>
    <name evidence="21" type="ORF">MNBD_GAMMA08-2678</name>
</gene>
<dbReference type="PROSITE" id="PS50999">
    <property type="entry name" value="COX2_TM"/>
    <property type="match status" value="1"/>
</dbReference>
<feature type="domain" description="Cytochrome oxidase subunit II transmembrane region profile" evidence="19">
    <location>
        <begin position="20"/>
        <end position="115"/>
    </location>
</feature>
<comment type="cofactor">
    <cofactor evidence="1">
        <name>Cu cation</name>
        <dbReference type="ChEBI" id="CHEBI:23378"/>
    </cofactor>
</comment>
<organism evidence="21">
    <name type="scientific">hydrothermal vent metagenome</name>
    <dbReference type="NCBI Taxonomy" id="652676"/>
    <lineage>
        <taxon>unclassified sequences</taxon>
        <taxon>metagenomes</taxon>
        <taxon>ecological metagenomes</taxon>
    </lineage>
</organism>
<keyword evidence="13" id="KW-0408">Iron</keyword>
<dbReference type="EC" id="7.1.1.9" evidence="4"/>
<dbReference type="SUPFAM" id="SSF81464">
    <property type="entry name" value="Cytochrome c oxidase subunit II-like, transmembrane region"/>
    <property type="match status" value="1"/>
</dbReference>
<evidence type="ECO:0000256" key="15">
    <source>
        <dbReference type="ARBA" id="ARBA00023136"/>
    </source>
</evidence>
<proteinExistence type="inferred from homology"/>
<dbReference type="GO" id="GO:0004129">
    <property type="term" value="F:cytochrome-c oxidase activity"/>
    <property type="evidence" value="ECO:0007669"/>
    <property type="project" value="UniProtKB-EC"/>
</dbReference>
<dbReference type="PANTHER" id="PTHR22888">
    <property type="entry name" value="CYTOCHROME C OXIDASE, SUBUNIT II"/>
    <property type="match status" value="1"/>
</dbReference>
<dbReference type="Gene3D" id="1.10.287.90">
    <property type="match status" value="1"/>
</dbReference>
<evidence type="ECO:0000259" key="18">
    <source>
        <dbReference type="PROSITE" id="PS50857"/>
    </source>
</evidence>
<sequence length="370" mass="40272">MRAVTRPLGLVCLLLASNSAFADYQLNLAPGVTSTSQNSYDIHQIVMWICVIIGIVVYGAMTYSILNHTKKKNPNPATFDDNLTVEILWTVIPVLILIGMAIPATSALLAMEDTSNSDMSIKVTGYQWKWHYDYVGEDVSFFSNLSTPMDQIKDKEAKGENYLLEVDNRIVIPTGKKVRFLFTSNDVIHAWWIPAFGVKKDAIPGFINESWTRVDEPGVYRGQCAELCGANHGFMPIVVEAKSETDYLAWLNEKKTAQAAAAASGNKTWTMDELMAHGETTYNTSCAGCHQVGGEGIPNVFPGLKGSAIAVGDIAKHIDVVINGVAGTGMQAFGPQLNDADLAAIITYERNAWGNDTGDMVQPSDVKAAR</sequence>
<dbReference type="PROSITE" id="PS51007">
    <property type="entry name" value="CYTC"/>
    <property type="match status" value="1"/>
</dbReference>
<evidence type="ECO:0000256" key="5">
    <source>
        <dbReference type="ARBA" id="ARBA00022448"/>
    </source>
</evidence>
<dbReference type="InterPro" id="IPR009056">
    <property type="entry name" value="Cyt_c-like_dom"/>
</dbReference>
<evidence type="ECO:0000256" key="11">
    <source>
        <dbReference type="ARBA" id="ARBA00022982"/>
    </source>
</evidence>
<feature type="transmembrane region" description="Helical" evidence="17">
    <location>
        <begin position="46"/>
        <end position="66"/>
    </location>
</feature>
<keyword evidence="15 17" id="KW-0472">Membrane</keyword>
<keyword evidence="6" id="KW-0349">Heme</keyword>
<dbReference type="InterPro" id="IPR011759">
    <property type="entry name" value="Cyt_c_oxidase_su2_TM_dom"/>
</dbReference>
<evidence type="ECO:0000256" key="12">
    <source>
        <dbReference type="ARBA" id="ARBA00022989"/>
    </source>
</evidence>
<dbReference type="SUPFAM" id="SSF46626">
    <property type="entry name" value="Cytochrome c"/>
    <property type="match status" value="1"/>
</dbReference>
<protein>
    <recommendedName>
        <fullName evidence="4">cytochrome-c oxidase</fullName>
        <ecNumber evidence="4">7.1.1.9</ecNumber>
    </recommendedName>
    <alternativeName>
        <fullName evidence="16">Cytochrome c oxidase polypeptide II</fullName>
    </alternativeName>
</protein>
<evidence type="ECO:0000256" key="9">
    <source>
        <dbReference type="ARBA" id="ARBA00022723"/>
    </source>
</evidence>
<dbReference type="Pfam" id="PF02790">
    <property type="entry name" value="COX2_TM"/>
    <property type="match status" value="1"/>
</dbReference>
<evidence type="ECO:0000259" key="20">
    <source>
        <dbReference type="PROSITE" id="PS51007"/>
    </source>
</evidence>
<keyword evidence="7" id="KW-0679">Respiratory chain</keyword>
<keyword evidence="14" id="KW-0186">Copper</keyword>
<evidence type="ECO:0000256" key="8">
    <source>
        <dbReference type="ARBA" id="ARBA00022692"/>
    </source>
</evidence>
<accession>A0A3B0XJ32</accession>
<dbReference type="PROSITE" id="PS50857">
    <property type="entry name" value="COX2_CUA"/>
    <property type="match status" value="1"/>
</dbReference>
<keyword evidence="8 17" id="KW-0812">Transmembrane</keyword>
<feature type="domain" description="Cytochrome c" evidence="20">
    <location>
        <begin position="273"/>
        <end position="353"/>
    </location>
</feature>
<dbReference type="GO" id="GO:0005507">
    <property type="term" value="F:copper ion binding"/>
    <property type="evidence" value="ECO:0007669"/>
    <property type="project" value="InterPro"/>
</dbReference>
<dbReference type="GO" id="GO:0016491">
    <property type="term" value="F:oxidoreductase activity"/>
    <property type="evidence" value="ECO:0007669"/>
    <property type="project" value="UniProtKB-KW"/>
</dbReference>
<evidence type="ECO:0000256" key="13">
    <source>
        <dbReference type="ARBA" id="ARBA00023004"/>
    </source>
</evidence>
<evidence type="ECO:0000256" key="14">
    <source>
        <dbReference type="ARBA" id="ARBA00023008"/>
    </source>
</evidence>
<feature type="domain" description="Cytochrome oxidase subunit II copper A binding" evidence="18">
    <location>
        <begin position="116"/>
        <end position="253"/>
    </location>
</feature>
<dbReference type="Pfam" id="PF00116">
    <property type="entry name" value="COX2"/>
    <property type="match status" value="1"/>
</dbReference>
<evidence type="ECO:0000256" key="3">
    <source>
        <dbReference type="ARBA" id="ARBA00007866"/>
    </source>
</evidence>
<dbReference type="InterPro" id="IPR014222">
    <property type="entry name" value="Cyt_c_oxidase_su2"/>
</dbReference>
<comment type="similarity">
    <text evidence="3">Belongs to the cytochrome c oxidase subunit 2 family.</text>
</comment>
<dbReference type="NCBIfam" id="TIGR02866">
    <property type="entry name" value="CoxB"/>
    <property type="match status" value="1"/>
</dbReference>
<name>A0A3B0XJ32_9ZZZZ</name>
<dbReference type="InterPro" id="IPR034210">
    <property type="entry name" value="CcO_II_C"/>
</dbReference>
<keyword evidence="10" id="KW-1278">Translocase</keyword>
<keyword evidence="5" id="KW-0813">Transport</keyword>
<dbReference type="SUPFAM" id="SSF49503">
    <property type="entry name" value="Cupredoxins"/>
    <property type="match status" value="1"/>
</dbReference>
<evidence type="ECO:0000256" key="17">
    <source>
        <dbReference type="SAM" id="Phobius"/>
    </source>
</evidence>
<dbReference type="InterPro" id="IPR036909">
    <property type="entry name" value="Cyt_c-like_dom_sf"/>
</dbReference>
<keyword evidence="9" id="KW-0479">Metal-binding</keyword>
<keyword evidence="21" id="KW-0560">Oxidoreductase</keyword>
<keyword evidence="11" id="KW-0249">Electron transport</keyword>
<keyword evidence="12 17" id="KW-1133">Transmembrane helix</keyword>
<dbReference type="InterPro" id="IPR036257">
    <property type="entry name" value="Cyt_c_oxidase_su2_TM_sf"/>
</dbReference>
<dbReference type="GO" id="GO:0042773">
    <property type="term" value="P:ATP synthesis coupled electron transport"/>
    <property type="evidence" value="ECO:0007669"/>
    <property type="project" value="TreeGrafter"/>
</dbReference>
<evidence type="ECO:0000256" key="7">
    <source>
        <dbReference type="ARBA" id="ARBA00022660"/>
    </source>
</evidence>
<dbReference type="InterPro" id="IPR002429">
    <property type="entry name" value="CcO_II-like_C"/>
</dbReference>
<dbReference type="AlphaFoldDB" id="A0A3B0XJ32"/>
<feature type="transmembrane region" description="Helical" evidence="17">
    <location>
        <begin position="87"/>
        <end position="111"/>
    </location>
</feature>
<dbReference type="GO" id="GO:0020037">
    <property type="term" value="F:heme binding"/>
    <property type="evidence" value="ECO:0007669"/>
    <property type="project" value="InterPro"/>
</dbReference>
<dbReference type="Pfam" id="PF13442">
    <property type="entry name" value="Cytochrome_CBB3"/>
    <property type="match status" value="1"/>
</dbReference>
<evidence type="ECO:0000313" key="21">
    <source>
        <dbReference type="EMBL" id="VAW67591.1"/>
    </source>
</evidence>
<evidence type="ECO:0000256" key="1">
    <source>
        <dbReference type="ARBA" id="ARBA00001935"/>
    </source>
</evidence>
<dbReference type="CDD" id="cd13912">
    <property type="entry name" value="CcO_II_C"/>
    <property type="match status" value="1"/>
</dbReference>
<dbReference type="Gene3D" id="1.10.760.10">
    <property type="entry name" value="Cytochrome c-like domain"/>
    <property type="match status" value="1"/>
</dbReference>
<dbReference type="InterPro" id="IPR001505">
    <property type="entry name" value="Copper_CuA"/>
</dbReference>
<dbReference type="PANTHER" id="PTHR22888:SF9">
    <property type="entry name" value="CYTOCHROME C OXIDASE SUBUNIT 2"/>
    <property type="match status" value="1"/>
</dbReference>
<evidence type="ECO:0000256" key="6">
    <source>
        <dbReference type="ARBA" id="ARBA00022617"/>
    </source>
</evidence>
<dbReference type="PROSITE" id="PS00078">
    <property type="entry name" value="COX2"/>
    <property type="match status" value="1"/>
</dbReference>
<evidence type="ECO:0000256" key="16">
    <source>
        <dbReference type="ARBA" id="ARBA00031389"/>
    </source>
</evidence>
<evidence type="ECO:0000259" key="19">
    <source>
        <dbReference type="PROSITE" id="PS50999"/>
    </source>
</evidence>
<evidence type="ECO:0000256" key="4">
    <source>
        <dbReference type="ARBA" id="ARBA00012949"/>
    </source>
</evidence>
<dbReference type="Gene3D" id="2.60.40.420">
    <property type="entry name" value="Cupredoxins - blue copper proteins"/>
    <property type="match status" value="1"/>
</dbReference>
<dbReference type="InterPro" id="IPR045187">
    <property type="entry name" value="CcO_II"/>
</dbReference>
<dbReference type="PRINTS" id="PR01166">
    <property type="entry name" value="CYCOXIDASEII"/>
</dbReference>
<dbReference type="EMBL" id="UOFH01000396">
    <property type="protein sequence ID" value="VAW67591.1"/>
    <property type="molecule type" value="Genomic_DNA"/>
</dbReference>
<dbReference type="GO" id="GO:0016020">
    <property type="term" value="C:membrane"/>
    <property type="evidence" value="ECO:0007669"/>
    <property type="project" value="UniProtKB-SubCell"/>
</dbReference>
<dbReference type="InterPro" id="IPR008972">
    <property type="entry name" value="Cupredoxin"/>
</dbReference>
<reference evidence="21" key="1">
    <citation type="submission" date="2018-06" db="EMBL/GenBank/DDBJ databases">
        <authorList>
            <person name="Zhirakovskaya E."/>
        </authorList>
    </citation>
    <scope>NUCLEOTIDE SEQUENCE</scope>
</reference>
<comment type="subcellular location">
    <subcellularLocation>
        <location evidence="2">Membrane</location>
        <topology evidence="2">Multi-pass membrane protein</topology>
    </subcellularLocation>
</comment>